<sequence length="588" mass="65081">MSTEQVLPICLWKPCEARKQFRANPDLEGKSSSGYCAGYLQANLAILPASLADDFEQFCEINKAPCPLLYRSGVGEVTAGSFASDSDVRTDLQFYCVSENEIIVKKTGNLNGYSMEGFVSFYLGCSFSFEQGLINSGIEVQNISRNCNVSMFTTNIHCVPVASFSCPMVVSMRPIQKDRIEKAVVVTSAYDSVHGAPIHIGDPTVIGIHNVNRPEFGCPSDIGDLIPVFWACGVTSSLAVRSAKSPLSFSHYPGSMFICDVTVDEYFSTHKPEHGKEEPRLVTLADHPNYLASVCSASAMTKIDKLAEILCKSPSEVVASNGHLPVGDAFLKIAVRLSHASSIVICFLHENEILSNPRDSTSDGILALLALVKAFQALHKKVRILTQHGTHLLQEKITACLAEEQITTDLVRVVEWDDSCDLKERLFDGKINHRLDAMVALQSVTKTENNKSEENDPLERFFREVKTWEVGIVRVKITAGEDEISLDKTNQGDSYVLRTNSLKLTGYSLAAALYLLHQCPIHSRYVRRGIGKRKQLEIEQFLMKEDHVVRRTAKFLAALLGQKSLEYDDPIRGKINEVSSSGNFMELE</sequence>
<gene>
    <name evidence="3" type="ORF">P5673_019765</name>
</gene>
<dbReference type="Proteomes" id="UP001249851">
    <property type="component" value="Unassembled WGS sequence"/>
</dbReference>
<evidence type="ECO:0000256" key="2">
    <source>
        <dbReference type="ARBA" id="ARBA00023239"/>
    </source>
</evidence>
<keyword evidence="4" id="KW-1185">Reference proteome</keyword>
<comment type="caution">
    <text evidence="3">The sequence shown here is derived from an EMBL/GenBank/DDBJ whole genome shotgun (WGS) entry which is preliminary data.</text>
</comment>
<evidence type="ECO:0000256" key="1">
    <source>
        <dbReference type="ARBA" id="ARBA00007896"/>
    </source>
</evidence>
<dbReference type="FunFam" id="3.30.2040.10:FF:000001">
    <property type="entry name" value="D-glutamate cyclase, mitochondrial"/>
    <property type="match status" value="1"/>
</dbReference>
<evidence type="ECO:0000313" key="4">
    <source>
        <dbReference type="Proteomes" id="UP001249851"/>
    </source>
</evidence>
<dbReference type="PANTHER" id="PTHR32022:SF10">
    <property type="entry name" value="D-GLUTAMATE CYCLASE, MITOCHONDRIAL"/>
    <property type="match status" value="1"/>
</dbReference>
<keyword evidence="2" id="KW-0456">Lyase</keyword>
<dbReference type="EMBL" id="JARQWQ010000047">
    <property type="protein sequence ID" value="KAK2557803.1"/>
    <property type="molecule type" value="Genomic_DNA"/>
</dbReference>
<organism evidence="3 4">
    <name type="scientific">Acropora cervicornis</name>
    <name type="common">Staghorn coral</name>
    <dbReference type="NCBI Taxonomy" id="6130"/>
    <lineage>
        <taxon>Eukaryota</taxon>
        <taxon>Metazoa</taxon>
        <taxon>Cnidaria</taxon>
        <taxon>Anthozoa</taxon>
        <taxon>Hexacorallia</taxon>
        <taxon>Scleractinia</taxon>
        <taxon>Astrocoeniina</taxon>
        <taxon>Acroporidae</taxon>
        <taxon>Acropora</taxon>
    </lineage>
</organism>
<dbReference type="InterPro" id="IPR009906">
    <property type="entry name" value="D-Glu_cyclase"/>
</dbReference>
<protein>
    <submittedName>
        <fullName evidence="3">Hydro-lyase</fullName>
    </submittedName>
</protein>
<dbReference type="Gene3D" id="3.40.1640.10">
    <property type="entry name" value="PSTPO5379-like"/>
    <property type="match status" value="1"/>
</dbReference>
<dbReference type="SUPFAM" id="SSF160920">
    <property type="entry name" value="PSTPO5379-like"/>
    <property type="match status" value="1"/>
</dbReference>
<dbReference type="GO" id="GO:0006536">
    <property type="term" value="P:glutamate metabolic process"/>
    <property type="evidence" value="ECO:0007669"/>
    <property type="project" value="TreeGrafter"/>
</dbReference>
<dbReference type="Gene3D" id="3.30.2040.10">
    <property type="entry name" value="PSTPO5379-like domain"/>
    <property type="match status" value="1"/>
</dbReference>
<dbReference type="GO" id="GO:0047820">
    <property type="term" value="F:D-glutamate cyclase activity"/>
    <property type="evidence" value="ECO:0007669"/>
    <property type="project" value="TreeGrafter"/>
</dbReference>
<reference evidence="3" key="2">
    <citation type="journal article" date="2023" name="Science">
        <title>Genomic signatures of disease resistance in endangered staghorn corals.</title>
        <authorList>
            <person name="Vollmer S.V."/>
            <person name="Selwyn J.D."/>
            <person name="Despard B.A."/>
            <person name="Roesel C.L."/>
        </authorList>
    </citation>
    <scope>NUCLEOTIDE SEQUENCE</scope>
    <source>
        <strain evidence="3">K2</strain>
    </source>
</reference>
<name>A0AAD9QAT6_ACRCE</name>
<dbReference type="AlphaFoldDB" id="A0AAD9QAT6"/>
<evidence type="ECO:0000313" key="3">
    <source>
        <dbReference type="EMBL" id="KAK2557803.1"/>
    </source>
</evidence>
<reference evidence="3" key="1">
    <citation type="journal article" date="2023" name="G3 (Bethesda)">
        <title>Whole genome assembly and annotation of the endangered Caribbean coral Acropora cervicornis.</title>
        <authorList>
            <person name="Selwyn J.D."/>
            <person name="Vollmer S.V."/>
        </authorList>
    </citation>
    <scope>NUCLEOTIDE SEQUENCE</scope>
    <source>
        <strain evidence="3">K2</strain>
    </source>
</reference>
<dbReference type="Pfam" id="PF07286">
    <property type="entry name" value="D-Glu_cyclase"/>
    <property type="match status" value="1"/>
</dbReference>
<proteinExistence type="inferred from homology"/>
<dbReference type="InterPro" id="IPR038021">
    <property type="entry name" value="Putative_hydro-lyase"/>
</dbReference>
<comment type="similarity">
    <text evidence="1">Belongs to the D-glutamate cyclase family.</text>
</comment>
<accession>A0AAD9QAT6</accession>
<dbReference type="PANTHER" id="PTHR32022">
    <property type="entry name" value="D-GLUTAMATE CYCLASE, MITOCHONDRIAL"/>
    <property type="match status" value="1"/>
</dbReference>